<evidence type="ECO:0000313" key="1">
    <source>
        <dbReference type="EMBL" id="MFD1219632.1"/>
    </source>
</evidence>
<keyword evidence="2" id="KW-1185">Reference proteome</keyword>
<dbReference type="RefSeq" id="WP_345594892.1">
    <property type="nucleotide sequence ID" value="NZ_BAABJG010000055.1"/>
</dbReference>
<name>A0ABW3UHA2_9BACL</name>
<sequence>MNYKIITISNKEYLVDNVQYDLPSLIDEVNKISNYGFLVFDDIAVMKRDISAILAQK</sequence>
<reference evidence="2" key="1">
    <citation type="journal article" date="2019" name="Int. J. Syst. Evol. Microbiol.">
        <title>The Global Catalogue of Microorganisms (GCM) 10K type strain sequencing project: providing services to taxonomists for standard genome sequencing and annotation.</title>
        <authorList>
            <consortium name="The Broad Institute Genomics Platform"/>
            <consortium name="The Broad Institute Genome Sequencing Center for Infectious Disease"/>
            <person name="Wu L."/>
            <person name="Ma J."/>
        </authorList>
    </citation>
    <scope>NUCLEOTIDE SEQUENCE [LARGE SCALE GENOMIC DNA]</scope>
    <source>
        <strain evidence="2">CCUG 53270</strain>
    </source>
</reference>
<protein>
    <submittedName>
        <fullName evidence="1">Uncharacterized protein</fullName>
    </submittedName>
</protein>
<dbReference type="EMBL" id="JBHTLU010000012">
    <property type="protein sequence ID" value="MFD1219632.1"/>
    <property type="molecule type" value="Genomic_DNA"/>
</dbReference>
<organism evidence="1 2">
    <name type="scientific">Paenibacillus vulneris</name>
    <dbReference type="NCBI Taxonomy" id="1133364"/>
    <lineage>
        <taxon>Bacteria</taxon>
        <taxon>Bacillati</taxon>
        <taxon>Bacillota</taxon>
        <taxon>Bacilli</taxon>
        <taxon>Bacillales</taxon>
        <taxon>Paenibacillaceae</taxon>
        <taxon>Paenibacillus</taxon>
    </lineage>
</organism>
<proteinExistence type="predicted"/>
<evidence type="ECO:0000313" key="2">
    <source>
        <dbReference type="Proteomes" id="UP001597180"/>
    </source>
</evidence>
<dbReference type="Proteomes" id="UP001597180">
    <property type="component" value="Unassembled WGS sequence"/>
</dbReference>
<accession>A0ABW3UHA2</accession>
<comment type="caution">
    <text evidence="1">The sequence shown here is derived from an EMBL/GenBank/DDBJ whole genome shotgun (WGS) entry which is preliminary data.</text>
</comment>
<gene>
    <name evidence="1" type="ORF">ACFQ4B_05845</name>
</gene>